<dbReference type="EMBL" id="KL142409">
    <property type="protein sequence ID" value="KDR68318.1"/>
    <property type="molecule type" value="Genomic_DNA"/>
</dbReference>
<evidence type="ECO:0000256" key="4">
    <source>
        <dbReference type="ARBA" id="ARBA00023136"/>
    </source>
</evidence>
<evidence type="ECO:0008006" key="8">
    <source>
        <dbReference type="Google" id="ProtNLM"/>
    </source>
</evidence>
<keyword evidence="3 5" id="KW-1133">Transmembrane helix</keyword>
<reference evidence="7" key="1">
    <citation type="journal article" date="2014" name="Proc. Natl. Acad. Sci. U.S.A.">
        <title>Extensive sampling of basidiomycete genomes demonstrates inadequacy of the white-rot/brown-rot paradigm for wood decay fungi.</title>
        <authorList>
            <person name="Riley R."/>
            <person name="Salamov A.A."/>
            <person name="Brown D.W."/>
            <person name="Nagy L.G."/>
            <person name="Floudas D."/>
            <person name="Held B.W."/>
            <person name="Levasseur A."/>
            <person name="Lombard V."/>
            <person name="Morin E."/>
            <person name="Otillar R."/>
            <person name="Lindquist E.A."/>
            <person name="Sun H."/>
            <person name="LaButti K.M."/>
            <person name="Schmutz J."/>
            <person name="Jabbour D."/>
            <person name="Luo H."/>
            <person name="Baker S.E."/>
            <person name="Pisabarro A.G."/>
            <person name="Walton J.D."/>
            <person name="Blanchette R.A."/>
            <person name="Henrissat B."/>
            <person name="Martin F."/>
            <person name="Cullen D."/>
            <person name="Hibbett D.S."/>
            <person name="Grigoriev I.V."/>
        </authorList>
    </citation>
    <scope>NUCLEOTIDE SEQUENCE [LARGE SCALE GENOMIC DNA]</scope>
    <source>
        <strain evidence="7">CBS 339.88</strain>
    </source>
</reference>
<feature type="transmembrane region" description="Helical" evidence="5">
    <location>
        <begin position="260"/>
        <end position="286"/>
    </location>
</feature>
<dbReference type="PANTHER" id="PTHR31465">
    <property type="entry name" value="PROTEIN RTA1-RELATED"/>
    <property type="match status" value="1"/>
</dbReference>
<evidence type="ECO:0000313" key="7">
    <source>
        <dbReference type="Proteomes" id="UP000027222"/>
    </source>
</evidence>
<organism evidence="6 7">
    <name type="scientific">Galerina marginata (strain CBS 339.88)</name>
    <dbReference type="NCBI Taxonomy" id="685588"/>
    <lineage>
        <taxon>Eukaryota</taxon>
        <taxon>Fungi</taxon>
        <taxon>Dikarya</taxon>
        <taxon>Basidiomycota</taxon>
        <taxon>Agaricomycotina</taxon>
        <taxon>Agaricomycetes</taxon>
        <taxon>Agaricomycetidae</taxon>
        <taxon>Agaricales</taxon>
        <taxon>Agaricineae</taxon>
        <taxon>Strophariaceae</taxon>
        <taxon>Galerina</taxon>
    </lineage>
</organism>
<accession>A0A067SNF4</accession>
<dbReference type="Proteomes" id="UP000027222">
    <property type="component" value="Unassembled WGS sequence"/>
</dbReference>
<feature type="transmembrane region" description="Helical" evidence="5">
    <location>
        <begin position="51"/>
        <end position="72"/>
    </location>
</feature>
<dbReference type="OrthoDB" id="3358017at2759"/>
<dbReference type="GO" id="GO:0000324">
    <property type="term" value="C:fungal-type vacuole"/>
    <property type="evidence" value="ECO:0007669"/>
    <property type="project" value="TreeGrafter"/>
</dbReference>
<keyword evidence="2 5" id="KW-0812">Transmembrane</keyword>
<dbReference type="AlphaFoldDB" id="A0A067SNF4"/>
<dbReference type="GO" id="GO:0005886">
    <property type="term" value="C:plasma membrane"/>
    <property type="evidence" value="ECO:0007669"/>
    <property type="project" value="TreeGrafter"/>
</dbReference>
<evidence type="ECO:0000256" key="3">
    <source>
        <dbReference type="ARBA" id="ARBA00022989"/>
    </source>
</evidence>
<dbReference type="STRING" id="685588.A0A067SNF4"/>
<comment type="subcellular location">
    <subcellularLocation>
        <location evidence="1">Membrane</location>
        <topology evidence="1">Multi-pass membrane protein</topology>
    </subcellularLocation>
</comment>
<feature type="transmembrane region" description="Helical" evidence="5">
    <location>
        <begin position="162"/>
        <end position="186"/>
    </location>
</feature>
<feature type="transmembrane region" description="Helical" evidence="5">
    <location>
        <begin position="127"/>
        <end position="150"/>
    </location>
</feature>
<feature type="non-terminal residue" evidence="6">
    <location>
        <position position="1"/>
    </location>
</feature>
<evidence type="ECO:0000313" key="6">
    <source>
        <dbReference type="EMBL" id="KDR68318.1"/>
    </source>
</evidence>
<name>A0A067SNF4_GALM3</name>
<protein>
    <recommendedName>
        <fullName evidence="8">RTA1 like protein</fullName>
    </recommendedName>
</protein>
<dbReference type="HOGENOM" id="CLU_033465_6_0_1"/>
<feature type="transmembrane region" description="Helical" evidence="5">
    <location>
        <begin position="25"/>
        <end position="44"/>
    </location>
</feature>
<dbReference type="PANTHER" id="PTHR31465:SF9">
    <property type="entry name" value="SPHINGOID LONG-CHAIN BASE TRANSPORTER RSB1"/>
    <property type="match status" value="1"/>
</dbReference>
<feature type="transmembrane region" description="Helical" evidence="5">
    <location>
        <begin position="220"/>
        <end position="240"/>
    </location>
</feature>
<dbReference type="InterPro" id="IPR007568">
    <property type="entry name" value="RTA1"/>
</dbReference>
<evidence type="ECO:0000256" key="5">
    <source>
        <dbReference type="SAM" id="Phobius"/>
    </source>
</evidence>
<keyword evidence="7" id="KW-1185">Reference proteome</keyword>
<gene>
    <name evidence="6" type="ORF">GALMADRAFT_78795</name>
</gene>
<keyword evidence="4 5" id="KW-0472">Membrane</keyword>
<dbReference type="Pfam" id="PF04479">
    <property type="entry name" value="RTA1"/>
    <property type="match status" value="1"/>
</dbReference>
<feature type="transmembrane region" description="Helical" evidence="5">
    <location>
        <begin position="84"/>
        <end position="106"/>
    </location>
</feature>
<evidence type="ECO:0000256" key="1">
    <source>
        <dbReference type="ARBA" id="ARBA00004141"/>
    </source>
</evidence>
<sequence length="296" mass="32309">LLSFISPVAFSIAEESPYHYVPSRAVAIVMISLFGVSTIVYAGQAARYRRLWLIPTAGLCGLIEILGWSGRLWSTFSPLLSTPFQIEITCTIVAPTPLLAANFVILGEIIKRLGSTYSRLSPKWYTIVFCTCDVVSLVVQGAGGGIAATAPDLKGANLGAHIMLGGIGFQLAVIVLYSILALEYFVRYNFDAPIASRVKSVKIVDDQSDHQLRGLFTFKLKLMSCALIFSTTLLFIRAIYRTIELADGWNGRIISNELYFNVLDATMVVLAMYTMNFANPGILLALPAGQTEKHVA</sequence>
<evidence type="ECO:0000256" key="2">
    <source>
        <dbReference type="ARBA" id="ARBA00022692"/>
    </source>
</evidence>
<proteinExistence type="predicted"/>